<name>A0A3D8GRT4_9BACI</name>
<dbReference type="EMBL" id="QNQT01000003">
    <property type="protein sequence ID" value="RDU37193.1"/>
    <property type="molecule type" value="Genomic_DNA"/>
</dbReference>
<reference evidence="3 4" key="1">
    <citation type="submission" date="2018-07" db="EMBL/GenBank/DDBJ databases">
        <title>Bacillus sp. YLB-04 draft genome sequence.</title>
        <authorList>
            <person name="Yu L."/>
            <person name="Tang X."/>
        </authorList>
    </citation>
    <scope>NUCLEOTIDE SEQUENCE [LARGE SCALE GENOMIC DNA]</scope>
    <source>
        <strain evidence="3 4">YLB-04</strain>
    </source>
</reference>
<dbReference type="Pfam" id="PF13411">
    <property type="entry name" value="MerR_1"/>
    <property type="match status" value="1"/>
</dbReference>
<dbReference type="InterPro" id="IPR000551">
    <property type="entry name" value="MerR-type_HTH_dom"/>
</dbReference>
<dbReference type="GO" id="GO:0003700">
    <property type="term" value="F:DNA-binding transcription factor activity"/>
    <property type="evidence" value="ECO:0007669"/>
    <property type="project" value="InterPro"/>
</dbReference>
<comment type="caution">
    <text evidence="3">The sequence shown here is derived from an EMBL/GenBank/DDBJ whole genome shotgun (WGS) entry which is preliminary data.</text>
</comment>
<keyword evidence="4" id="KW-1185">Reference proteome</keyword>
<dbReference type="Gene3D" id="1.10.1660.10">
    <property type="match status" value="1"/>
</dbReference>
<evidence type="ECO:0000256" key="1">
    <source>
        <dbReference type="ARBA" id="ARBA00023125"/>
    </source>
</evidence>
<feature type="domain" description="HTH merR-type" evidence="2">
    <location>
        <begin position="1"/>
        <end position="66"/>
    </location>
</feature>
<evidence type="ECO:0000313" key="4">
    <source>
        <dbReference type="Proteomes" id="UP000257144"/>
    </source>
</evidence>
<dbReference type="OrthoDB" id="166060at2"/>
<keyword evidence="1" id="KW-0238">DNA-binding</keyword>
<proteinExistence type="predicted"/>
<dbReference type="SMART" id="SM00422">
    <property type="entry name" value="HTH_MERR"/>
    <property type="match status" value="1"/>
</dbReference>
<accession>A0A3D8GRT4</accession>
<dbReference type="PROSITE" id="PS50937">
    <property type="entry name" value="HTH_MERR_2"/>
    <property type="match status" value="1"/>
</dbReference>
<dbReference type="RefSeq" id="WP_115452021.1">
    <property type="nucleotide sequence ID" value="NZ_QNQT01000003.1"/>
</dbReference>
<dbReference type="InterPro" id="IPR047057">
    <property type="entry name" value="MerR_fam"/>
</dbReference>
<evidence type="ECO:0000313" key="3">
    <source>
        <dbReference type="EMBL" id="RDU37193.1"/>
    </source>
</evidence>
<dbReference type="PANTHER" id="PTHR30204:SF95">
    <property type="entry name" value="HTH-TYPE TRANSCRIPTIONAL REGULATOR CUER"/>
    <property type="match status" value="1"/>
</dbReference>
<sequence>MGELAQLTNVTKRTIDYYTNMGLLKAERSSSNYRYYDRNTIGRIELIEQRKKQGMSLDEIKKEIISKYSEEVDILELRLKIKHLDEDVTKVISQLQESDEVKPEDIKKSLSKESISLMQSLLLLLNIT</sequence>
<dbReference type="PANTHER" id="PTHR30204">
    <property type="entry name" value="REDOX-CYCLING DRUG-SENSING TRANSCRIPTIONAL ACTIVATOR SOXR"/>
    <property type="match status" value="1"/>
</dbReference>
<dbReference type="Proteomes" id="UP000257144">
    <property type="component" value="Unassembled WGS sequence"/>
</dbReference>
<organism evidence="3 4">
    <name type="scientific">Neobacillus piezotolerans</name>
    <dbReference type="NCBI Taxonomy" id="2259171"/>
    <lineage>
        <taxon>Bacteria</taxon>
        <taxon>Bacillati</taxon>
        <taxon>Bacillota</taxon>
        <taxon>Bacilli</taxon>
        <taxon>Bacillales</taxon>
        <taxon>Bacillaceae</taxon>
        <taxon>Neobacillus</taxon>
    </lineage>
</organism>
<dbReference type="GO" id="GO:0003677">
    <property type="term" value="F:DNA binding"/>
    <property type="evidence" value="ECO:0007669"/>
    <property type="project" value="UniProtKB-KW"/>
</dbReference>
<protein>
    <recommendedName>
        <fullName evidence="2">HTH merR-type domain-containing protein</fullName>
    </recommendedName>
</protein>
<dbReference type="SUPFAM" id="SSF46955">
    <property type="entry name" value="Putative DNA-binding domain"/>
    <property type="match status" value="1"/>
</dbReference>
<evidence type="ECO:0000259" key="2">
    <source>
        <dbReference type="PROSITE" id="PS50937"/>
    </source>
</evidence>
<gene>
    <name evidence="3" type="ORF">DRW41_10965</name>
</gene>
<dbReference type="AlphaFoldDB" id="A0A3D8GRT4"/>
<dbReference type="InterPro" id="IPR009061">
    <property type="entry name" value="DNA-bd_dom_put_sf"/>
</dbReference>